<dbReference type="EC" id="3.2.2.9" evidence="3"/>
<dbReference type="CDD" id="cd09008">
    <property type="entry name" value="MTAN"/>
    <property type="match status" value="1"/>
</dbReference>
<dbReference type="Gene3D" id="3.40.50.1580">
    <property type="entry name" value="Nucleoside phosphorylase domain"/>
    <property type="match status" value="1"/>
</dbReference>
<proteinExistence type="predicted"/>
<dbReference type="STRING" id="442562.Rumeso_03483"/>
<dbReference type="EC" id="3.2.2.16" evidence="3"/>
<feature type="chain" id="PRO_5001495966" evidence="1">
    <location>
        <begin position="22"/>
        <end position="301"/>
    </location>
</feature>
<dbReference type="SUPFAM" id="SSF53167">
    <property type="entry name" value="Purine and uridine phosphorylases"/>
    <property type="match status" value="1"/>
</dbReference>
<dbReference type="InterPro" id="IPR035994">
    <property type="entry name" value="Nucleoside_phosphorylase_sf"/>
</dbReference>
<dbReference type="Proteomes" id="UP000019666">
    <property type="component" value="Unassembled WGS sequence"/>
</dbReference>
<dbReference type="RefSeq" id="WP_037281825.1">
    <property type="nucleotide sequence ID" value="NZ_KK088594.1"/>
</dbReference>
<dbReference type="GO" id="GO:0008930">
    <property type="term" value="F:methylthioadenosine nucleosidase activity"/>
    <property type="evidence" value="ECO:0007669"/>
    <property type="project" value="UniProtKB-EC"/>
</dbReference>
<comment type="caution">
    <text evidence="3">The sequence shown here is derived from an EMBL/GenBank/DDBJ whole genome shotgun (WGS) entry which is preliminary data.</text>
</comment>
<dbReference type="GO" id="GO:0008782">
    <property type="term" value="F:adenosylhomocysteine nucleosidase activity"/>
    <property type="evidence" value="ECO:0007669"/>
    <property type="project" value="UniProtKB-EC"/>
</dbReference>
<dbReference type="Pfam" id="PF01048">
    <property type="entry name" value="PNP_UDP_1"/>
    <property type="match status" value="1"/>
</dbReference>
<dbReference type="InterPro" id="IPR000845">
    <property type="entry name" value="Nucleoside_phosphorylase_d"/>
</dbReference>
<dbReference type="OrthoDB" id="6677713at2"/>
<gene>
    <name evidence="3" type="ORF">Rumeso_03483</name>
</gene>
<evidence type="ECO:0000256" key="1">
    <source>
        <dbReference type="SAM" id="SignalP"/>
    </source>
</evidence>
<dbReference type="PANTHER" id="PTHR21234:SF42">
    <property type="entry name" value="PHOSPHORYLASE SUPERFAMILY PROTEIN"/>
    <property type="match status" value="1"/>
</dbReference>
<evidence type="ECO:0000259" key="2">
    <source>
        <dbReference type="Pfam" id="PF01048"/>
    </source>
</evidence>
<accession>A0A017HKU8</accession>
<reference evidence="3 4" key="1">
    <citation type="submission" date="2013-02" db="EMBL/GenBank/DDBJ databases">
        <authorList>
            <person name="Fiebig A."/>
            <person name="Goeker M."/>
            <person name="Klenk H.-P.P."/>
        </authorList>
    </citation>
    <scope>NUCLEOTIDE SEQUENCE [LARGE SCALE GENOMIC DNA]</scope>
    <source>
        <strain evidence="3 4">DSM 19309</strain>
    </source>
</reference>
<dbReference type="PANTHER" id="PTHR21234">
    <property type="entry name" value="PURINE NUCLEOSIDE PHOSPHORYLASE"/>
    <property type="match status" value="1"/>
</dbReference>
<organism evidence="3 4">
    <name type="scientific">Rubellimicrobium mesophilum DSM 19309</name>
    <dbReference type="NCBI Taxonomy" id="442562"/>
    <lineage>
        <taxon>Bacteria</taxon>
        <taxon>Pseudomonadati</taxon>
        <taxon>Pseudomonadota</taxon>
        <taxon>Alphaproteobacteria</taxon>
        <taxon>Rhodobacterales</taxon>
        <taxon>Roseobacteraceae</taxon>
        <taxon>Rubellimicrobium</taxon>
    </lineage>
</organism>
<dbReference type="PATRIC" id="fig|442562.3.peg.3428"/>
<evidence type="ECO:0000313" key="3">
    <source>
        <dbReference type="EMBL" id="EYD74971.1"/>
    </source>
</evidence>
<keyword evidence="1" id="KW-0732">Signal</keyword>
<sequence length="301" mass="32043">MHSTRLTLLLALALLPLPLAAQEVPRIAVISAFEPEWIALQESLDGAEEEVINGNRFISGTLGGQEVVLFLSGISMVNAAMTTQLALDHFDISHIVFSGIAGGVDPSLSIGDVVVPEQWGQYLEGVFARETAAGTFELPSWMSSEFPSYGMMYTRPVEVVRSGSNEPEARSWFPVDPGLLETARGLADTIALEDCNAENACLSKAPRIVVGGNGVSGMTFVDNAAFREFVFDTFQARVLDMESAAVAHVAYANGVPFIAFRSLSDLAGGGEGENQMATFMSLASRNSAEVVKAFLGAMPEG</sequence>
<keyword evidence="3" id="KW-0326">Glycosidase</keyword>
<feature type="signal peptide" evidence="1">
    <location>
        <begin position="1"/>
        <end position="21"/>
    </location>
</feature>
<dbReference type="GO" id="GO:0009116">
    <property type="term" value="P:nucleoside metabolic process"/>
    <property type="evidence" value="ECO:0007669"/>
    <property type="project" value="InterPro"/>
</dbReference>
<dbReference type="AlphaFoldDB" id="A0A017HKU8"/>
<protein>
    <submittedName>
        <fullName evidence="3">5'-methylthioadenosine nucleosidase / S-adenosylhomocysteine nucleosidase</fullName>
        <ecNumber evidence="3">3.2.2.16</ecNumber>
        <ecNumber evidence="3">3.2.2.9</ecNumber>
    </submittedName>
</protein>
<keyword evidence="4" id="KW-1185">Reference proteome</keyword>
<keyword evidence="3" id="KW-0378">Hydrolase</keyword>
<evidence type="ECO:0000313" key="4">
    <source>
        <dbReference type="Proteomes" id="UP000019666"/>
    </source>
</evidence>
<dbReference type="HOGENOM" id="CLU_031248_0_0_5"/>
<dbReference type="EMBL" id="AOSK01000097">
    <property type="protein sequence ID" value="EYD74971.1"/>
    <property type="molecule type" value="Genomic_DNA"/>
</dbReference>
<name>A0A017HKU8_9RHOB</name>
<feature type="domain" description="Nucleoside phosphorylase" evidence="2">
    <location>
        <begin position="26"/>
        <end position="295"/>
    </location>
</feature>